<accession>A0ABR3IA15</accession>
<keyword evidence="10" id="KW-0206">Cytoskeleton</keyword>
<protein>
    <recommendedName>
        <fullName evidence="15">Dynein intermediate chain 3, ciliary</fullName>
    </recommendedName>
</protein>
<evidence type="ECO:0000256" key="5">
    <source>
        <dbReference type="ARBA" id="ARBA00022701"/>
    </source>
</evidence>
<dbReference type="SUPFAM" id="SSF50978">
    <property type="entry name" value="WD40 repeat-like"/>
    <property type="match status" value="1"/>
</dbReference>
<organism evidence="13 14">
    <name type="scientific">Loxostege sticticalis</name>
    <name type="common">Beet webworm moth</name>
    <dbReference type="NCBI Taxonomy" id="481309"/>
    <lineage>
        <taxon>Eukaryota</taxon>
        <taxon>Metazoa</taxon>
        <taxon>Ecdysozoa</taxon>
        <taxon>Arthropoda</taxon>
        <taxon>Hexapoda</taxon>
        <taxon>Insecta</taxon>
        <taxon>Pterygota</taxon>
        <taxon>Neoptera</taxon>
        <taxon>Endopterygota</taxon>
        <taxon>Lepidoptera</taxon>
        <taxon>Glossata</taxon>
        <taxon>Ditrysia</taxon>
        <taxon>Pyraloidea</taxon>
        <taxon>Crambidae</taxon>
        <taxon>Pyraustinae</taxon>
        <taxon>Loxostege</taxon>
    </lineage>
</organism>
<evidence type="ECO:0008006" key="15">
    <source>
        <dbReference type="Google" id="ProtNLM"/>
    </source>
</evidence>
<evidence type="ECO:0000256" key="6">
    <source>
        <dbReference type="ARBA" id="ARBA00022737"/>
    </source>
</evidence>
<keyword evidence="4" id="KW-0853">WD repeat</keyword>
<dbReference type="SMART" id="SM00320">
    <property type="entry name" value="WD40"/>
    <property type="match status" value="4"/>
</dbReference>
<feature type="compositionally biased region" description="Basic and acidic residues" evidence="12">
    <location>
        <begin position="550"/>
        <end position="563"/>
    </location>
</feature>
<feature type="region of interest" description="Disordered" evidence="12">
    <location>
        <begin position="550"/>
        <end position="582"/>
    </location>
</feature>
<evidence type="ECO:0000256" key="1">
    <source>
        <dbReference type="ARBA" id="ARBA00004430"/>
    </source>
</evidence>
<keyword evidence="11" id="KW-0966">Cell projection</keyword>
<evidence type="ECO:0000256" key="2">
    <source>
        <dbReference type="ARBA" id="ARBA00011059"/>
    </source>
</evidence>
<comment type="subcellular location">
    <subcellularLocation>
        <location evidence="1">Cytoplasm</location>
        <location evidence="1">Cytoskeleton</location>
        <location evidence="1">Cilium axoneme</location>
    </subcellularLocation>
</comment>
<evidence type="ECO:0000256" key="4">
    <source>
        <dbReference type="ARBA" id="ARBA00022574"/>
    </source>
</evidence>
<evidence type="ECO:0000256" key="3">
    <source>
        <dbReference type="ARBA" id="ARBA00022490"/>
    </source>
</evidence>
<dbReference type="PANTHER" id="PTHR12442">
    <property type="entry name" value="DYNEIN INTERMEDIATE CHAIN"/>
    <property type="match status" value="1"/>
</dbReference>
<evidence type="ECO:0000256" key="10">
    <source>
        <dbReference type="ARBA" id="ARBA00023212"/>
    </source>
</evidence>
<dbReference type="InterPro" id="IPR036322">
    <property type="entry name" value="WD40_repeat_dom_sf"/>
</dbReference>
<reference evidence="13 14" key="1">
    <citation type="submission" date="2024-06" db="EMBL/GenBank/DDBJ databases">
        <title>A chromosome-level genome assembly of beet webworm, Loxostege sticticalis.</title>
        <authorList>
            <person name="Zhang Y."/>
        </authorList>
    </citation>
    <scope>NUCLEOTIDE SEQUENCE [LARGE SCALE GENOMIC DNA]</scope>
    <source>
        <strain evidence="13">AQ026</strain>
        <tissue evidence="13">Whole body</tissue>
    </source>
</reference>
<keyword evidence="14" id="KW-1185">Reference proteome</keyword>
<dbReference type="PANTHER" id="PTHR12442:SF7">
    <property type="entry name" value="DYNEIN AXONEMAL INTERMEDIATE CHAIN 2"/>
    <property type="match status" value="1"/>
</dbReference>
<feature type="compositionally biased region" description="Pro residues" evidence="12">
    <location>
        <begin position="573"/>
        <end position="582"/>
    </location>
</feature>
<gene>
    <name evidence="13" type="ORF">ABMA27_014733</name>
</gene>
<evidence type="ECO:0000256" key="8">
    <source>
        <dbReference type="ARBA" id="ARBA00023069"/>
    </source>
</evidence>
<sequence length="582" mass="67153">MDISYSYNKPRKNFGRQPMFCEAPVQLLDSIDPNVAEQKKYILRNPVHREAQVSLNQAEHYINTKRVVYADSGANHAEGGWPKEVNFWDEETTTRYRRRVERDDNYVEAVLKLYADFEHFVKQNNAVELYEMYFKGMKPEQPIEKSMIRLTNVYKDPFTRPVSSIAWTIEDDSKMVVSYCNRKYPIPTMPPVNTEFTCYVWDLENPLSPYQEFYPPTAIWQLVCSPASPSVIVGGLNDGRVCMFDIREKKEPVVISPMHLAHRDPVTSVLYIASRTNTEFFSGSSDGKCMWWDLRDMSQFTDSLMMTIRVPPGEPASLAYAEGVSVLQFERTIPTKFLCGTDTGFVISVNRKGKTPNEIFNAVFSAQRGPVKALHRSPCIVKMFVTCGDWTVNLWSDDVHTSPIITGYPQRHQINDVIWAPQRYSCFMSVTSDGNFQLWDLLRKYREPIIVMPVSKFPLQKIKPHDEGRLVAMADMHGCLYLLSLSENLVYSGDKDKQLLTQIFERETRREHILETRIKEILLKRKAEEEGVTTVVEEYVDEEALARTAEDEYKKTVQEEVRRTGYTPGGASRPPPDTMRKR</sequence>
<dbReference type="InterPro" id="IPR015943">
    <property type="entry name" value="WD40/YVTN_repeat-like_dom_sf"/>
</dbReference>
<keyword evidence="3" id="KW-0963">Cytoplasm</keyword>
<dbReference type="Proteomes" id="UP001549920">
    <property type="component" value="Unassembled WGS sequence"/>
</dbReference>
<name>A0ABR3IA15_LOXSC</name>
<dbReference type="InterPro" id="IPR050687">
    <property type="entry name" value="Dynein_IC"/>
</dbReference>
<keyword evidence="5" id="KW-0493">Microtubule</keyword>
<keyword evidence="7" id="KW-0243">Dynein</keyword>
<comment type="similarity">
    <text evidence="2">Belongs to the dynein intermediate chain family.</text>
</comment>
<keyword evidence="6" id="KW-0677">Repeat</keyword>
<dbReference type="Gene3D" id="2.130.10.10">
    <property type="entry name" value="YVTN repeat-like/Quinoprotein amine dehydrogenase"/>
    <property type="match status" value="2"/>
</dbReference>
<keyword evidence="9" id="KW-0505">Motor protein</keyword>
<keyword evidence="8" id="KW-0969">Cilium</keyword>
<dbReference type="EMBL" id="JBEUOH010000006">
    <property type="protein sequence ID" value="KAL0893094.1"/>
    <property type="molecule type" value="Genomic_DNA"/>
</dbReference>
<evidence type="ECO:0000256" key="11">
    <source>
        <dbReference type="ARBA" id="ARBA00023273"/>
    </source>
</evidence>
<dbReference type="InterPro" id="IPR001680">
    <property type="entry name" value="WD40_rpt"/>
</dbReference>
<evidence type="ECO:0000256" key="12">
    <source>
        <dbReference type="SAM" id="MobiDB-lite"/>
    </source>
</evidence>
<evidence type="ECO:0000313" key="14">
    <source>
        <dbReference type="Proteomes" id="UP001549920"/>
    </source>
</evidence>
<dbReference type="Pfam" id="PF00400">
    <property type="entry name" value="WD40"/>
    <property type="match status" value="1"/>
</dbReference>
<proteinExistence type="inferred from homology"/>
<comment type="caution">
    <text evidence="13">The sequence shown here is derived from an EMBL/GenBank/DDBJ whole genome shotgun (WGS) entry which is preliminary data.</text>
</comment>
<evidence type="ECO:0000313" key="13">
    <source>
        <dbReference type="EMBL" id="KAL0893094.1"/>
    </source>
</evidence>
<evidence type="ECO:0000256" key="7">
    <source>
        <dbReference type="ARBA" id="ARBA00023017"/>
    </source>
</evidence>
<evidence type="ECO:0000256" key="9">
    <source>
        <dbReference type="ARBA" id="ARBA00023175"/>
    </source>
</evidence>